<feature type="transmembrane region" description="Helical" evidence="1">
    <location>
        <begin position="388"/>
        <end position="411"/>
    </location>
</feature>
<dbReference type="SUPFAM" id="SSF82714">
    <property type="entry name" value="Multidrug efflux transporter AcrB TolC docking domain, DN and DC subdomains"/>
    <property type="match status" value="2"/>
</dbReference>
<dbReference type="GO" id="GO:0042910">
    <property type="term" value="F:xenobiotic transmembrane transporter activity"/>
    <property type="evidence" value="ECO:0007669"/>
    <property type="project" value="TreeGrafter"/>
</dbReference>
<dbReference type="Gene3D" id="3.30.2090.10">
    <property type="entry name" value="Multidrug efflux transporter AcrB TolC docking domain, DN and DC subdomains"/>
    <property type="match status" value="2"/>
</dbReference>
<dbReference type="AlphaFoldDB" id="R6IFD3"/>
<feature type="transmembrane region" description="Helical" evidence="1">
    <location>
        <begin position="432"/>
        <end position="452"/>
    </location>
</feature>
<dbReference type="PANTHER" id="PTHR32063">
    <property type="match status" value="1"/>
</dbReference>
<reference evidence="5 6" key="2">
    <citation type="journal article" date="2019" name="Nat. Med.">
        <title>A library of human gut bacterial isolates paired with longitudinal multiomics data enables mechanistic microbiome research.</title>
        <authorList>
            <person name="Poyet M."/>
            <person name="Groussin M."/>
            <person name="Gibbons S.M."/>
            <person name="Avila-Pacheco J."/>
            <person name="Jiang X."/>
            <person name="Kearney S.M."/>
            <person name="Perrotta A.R."/>
            <person name="Berdy B."/>
            <person name="Zhao S."/>
            <person name="Lieberman T.D."/>
            <person name="Swanson P.K."/>
            <person name="Smith M."/>
            <person name="Roesemann S."/>
            <person name="Alexander J.E."/>
            <person name="Rich S.A."/>
            <person name="Livny J."/>
            <person name="Vlamakis H."/>
            <person name="Clish C."/>
            <person name="Bullock K."/>
            <person name="Deik A."/>
            <person name="Scott J."/>
            <person name="Pierce K.A."/>
            <person name="Xavier R.J."/>
            <person name="Alm E.J."/>
        </authorList>
    </citation>
    <scope>NUCLEOTIDE SEQUENCE [LARGE SCALE GENOMIC DNA]</scope>
    <source>
        <strain evidence="3 6">BIOML-A13</strain>
        <strain evidence="4 5">BIOML-A3</strain>
    </source>
</reference>
<dbReference type="EMBL" id="CBDS010000028">
    <property type="protein sequence ID" value="CDB45284.1"/>
    <property type="molecule type" value="Genomic_DNA"/>
</dbReference>
<dbReference type="Pfam" id="PF00873">
    <property type="entry name" value="ACR_tran"/>
    <property type="match status" value="1"/>
</dbReference>
<dbReference type="SUPFAM" id="SSF82693">
    <property type="entry name" value="Multidrug efflux transporter AcrB pore domain, PN1, PN2, PC1 and PC2 subdomains"/>
    <property type="match status" value="3"/>
</dbReference>
<dbReference type="Gene3D" id="3.30.70.1320">
    <property type="entry name" value="Multidrug efflux transporter AcrB pore domain like"/>
    <property type="match status" value="1"/>
</dbReference>
<name>R6IFD3_9FIRM</name>
<keyword evidence="1" id="KW-0472">Membrane</keyword>
<feature type="transmembrane region" description="Helical" evidence="1">
    <location>
        <begin position="524"/>
        <end position="543"/>
    </location>
</feature>
<feature type="transmembrane region" description="Helical" evidence="1">
    <location>
        <begin position="362"/>
        <end position="382"/>
    </location>
</feature>
<dbReference type="Gene3D" id="3.30.70.1440">
    <property type="entry name" value="Multidrug efflux transporter AcrB pore domain"/>
    <property type="match status" value="1"/>
</dbReference>
<dbReference type="SUPFAM" id="SSF82866">
    <property type="entry name" value="Multidrug efflux transporter AcrB transmembrane domain"/>
    <property type="match status" value="2"/>
</dbReference>
<evidence type="ECO:0000313" key="5">
    <source>
        <dbReference type="Proteomes" id="UP000443070"/>
    </source>
</evidence>
<feature type="transmembrane region" description="Helical" evidence="1">
    <location>
        <begin position="15"/>
        <end position="32"/>
    </location>
</feature>
<comment type="caution">
    <text evidence="2">The sequence shown here is derived from an EMBL/GenBank/DDBJ whole genome shotgun (WGS) entry which is preliminary data.</text>
</comment>
<dbReference type="InterPro" id="IPR001036">
    <property type="entry name" value="Acrflvin-R"/>
</dbReference>
<dbReference type="EMBL" id="WNBM01000001">
    <property type="protein sequence ID" value="MTT74724.1"/>
    <property type="molecule type" value="Genomic_DNA"/>
</dbReference>
<evidence type="ECO:0000313" key="4">
    <source>
        <dbReference type="EMBL" id="MTU02855.1"/>
    </source>
</evidence>
<feature type="transmembrane region" description="Helical" evidence="1">
    <location>
        <begin position="880"/>
        <end position="901"/>
    </location>
</feature>
<feature type="transmembrane region" description="Helical" evidence="1">
    <location>
        <begin position="949"/>
        <end position="968"/>
    </location>
</feature>
<dbReference type="HOGENOM" id="CLU_002755_1_2_9"/>
<accession>A0A6I3RR57</accession>
<gene>
    <name evidence="2" type="ORF">BN533_00412</name>
    <name evidence="3" type="ORF">GMD11_00375</name>
    <name evidence="4" type="ORF">GMD18_00370</name>
</gene>
<dbReference type="Proteomes" id="UP000484547">
    <property type="component" value="Unassembled WGS sequence"/>
</dbReference>
<evidence type="ECO:0000313" key="2">
    <source>
        <dbReference type="EMBL" id="CDB45284.1"/>
    </source>
</evidence>
<dbReference type="eggNOG" id="COG0841">
    <property type="taxonomic scope" value="Bacteria"/>
</dbReference>
<reference evidence="2" key="1">
    <citation type="submission" date="2012-11" db="EMBL/GenBank/DDBJ databases">
        <title>Dependencies among metagenomic species, viruses, plasmids and units of genetic variation.</title>
        <authorList>
            <person name="Nielsen H.B."/>
            <person name="Almeida M."/>
            <person name="Juncker A.S."/>
            <person name="Rasmussen S."/>
            <person name="Li J."/>
            <person name="Sunagawa S."/>
            <person name="Plichta D."/>
            <person name="Gautier L."/>
            <person name="Le Chatelier E."/>
            <person name="Peletier E."/>
            <person name="Bonde I."/>
            <person name="Nielsen T."/>
            <person name="Manichanh C."/>
            <person name="Arumugam M."/>
            <person name="Batto J."/>
            <person name="Santos M.B.Q.D."/>
            <person name="Blom N."/>
            <person name="Borruel N."/>
            <person name="Burgdorf K.S."/>
            <person name="Boumezbeur F."/>
            <person name="Casellas F."/>
            <person name="Dore J."/>
            <person name="Guarner F."/>
            <person name="Hansen T."/>
            <person name="Hildebrand F."/>
            <person name="Kaas R.S."/>
            <person name="Kennedy S."/>
            <person name="Kristiansen K."/>
            <person name="Kultima J.R."/>
            <person name="Leonard P."/>
            <person name="Levenez F."/>
            <person name="Lund O."/>
            <person name="Moumen B."/>
            <person name="Le Paslier D."/>
            <person name="Pons N."/>
            <person name="Pedersen O."/>
            <person name="Prifti E."/>
            <person name="Qin J."/>
            <person name="Raes J."/>
            <person name="Tap J."/>
            <person name="Tims S."/>
            <person name="Ussery D.W."/>
            <person name="Yamada T."/>
            <person name="MetaHit consortium"/>
            <person name="Renault P."/>
            <person name="Sicheritz-Ponten T."/>
            <person name="Bork P."/>
            <person name="Wang J."/>
            <person name="Brunak S."/>
            <person name="Ehrlich S.D."/>
        </authorList>
    </citation>
    <scope>NUCLEOTIDE SEQUENCE [LARGE SCALE GENOMIC DNA]</scope>
</reference>
<evidence type="ECO:0000313" key="6">
    <source>
        <dbReference type="Proteomes" id="UP000484547"/>
    </source>
</evidence>
<accession>R6IFD3</accession>
<keyword evidence="5" id="KW-1185">Reference proteome</keyword>
<dbReference type="RefSeq" id="WP_021717315.1">
    <property type="nucleotide sequence ID" value="NZ_CAUCQA010000001.1"/>
</dbReference>
<dbReference type="Gene3D" id="1.20.1640.10">
    <property type="entry name" value="Multidrug efflux transporter AcrB transmembrane domain"/>
    <property type="match status" value="2"/>
</dbReference>
<dbReference type="InterPro" id="IPR027463">
    <property type="entry name" value="AcrB_DN_DC_subdom"/>
</dbReference>
<feature type="transmembrane region" description="Helical" evidence="1">
    <location>
        <begin position="852"/>
        <end position="873"/>
    </location>
</feature>
<organism evidence="2">
    <name type="scientific">Phascolarctobacterium faecium</name>
    <dbReference type="NCBI Taxonomy" id="33025"/>
    <lineage>
        <taxon>Bacteria</taxon>
        <taxon>Bacillati</taxon>
        <taxon>Bacillota</taxon>
        <taxon>Negativicutes</taxon>
        <taxon>Acidaminococcales</taxon>
        <taxon>Acidaminococcaceae</taxon>
        <taxon>Phascolarctobacterium</taxon>
    </lineage>
</organism>
<dbReference type="STRING" id="1262914.BN533_00412"/>
<feature type="transmembrane region" description="Helical" evidence="1">
    <location>
        <begin position="907"/>
        <end position="928"/>
    </location>
</feature>
<dbReference type="Proteomes" id="UP000443070">
    <property type="component" value="Unassembled WGS sequence"/>
</dbReference>
<feature type="transmembrane region" description="Helical" evidence="1">
    <location>
        <begin position="980"/>
        <end position="1005"/>
    </location>
</feature>
<dbReference type="EMBL" id="WNBW01000001">
    <property type="protein sequence ID" value="MTU02855.1"/>
    <property type="molecule type" value="Genomic_DNA"/>
</dbReference>
<dbReference type="OrthoDB" id="9757876at2"/>
<dbReference type="GO" id="GO:0005886">
    <property type="term" value="C:plasma membrane"/>
    <property type="evidence" value="ECO:0007669"/>
    <property type="project" value="TreeGrafter"/>
</dbReference>
<dbReference type="PRINTS" id="PR00702">
    <property type="entry name" value="ACRIFLAVINRP"/>
</dbReference>
<proteinExistence type="predicted"/>
<evidence type="ECO:0000256" key="1">
    <source>
        <dbReference type="SAM" id="Phobius"/>
    </source>
</evidence>
<keyword evidence="1" id="KW-1133">Transmembrane helix</keyword>
<dbReference type="Gene3D" id="3.30.70.1430">
    <property type="entry name" value="Multidrug efflux transporter AcrB pore domain"/>
    <property type="match status" value="2"/>
</dbReference>
<keyword evidence="1" id="KW-0812">Transmembrane</keyword>
<dbReference type="PANTHER" id="PTHR32063:SF18">
    <property type="entry name" value="CATION EFFLUX SYSTEM PROTEIN"/>
    <property type="match status" value="1"/>
</dbReference>
<evidence type="ECO:0000313" key="3">
    <source>
        <dbReference type="EMBL" id="MTT74724.1"/>
    </source>
</evidence>
<sequence>MKNNWAAWSIKHKQIIYFFMFLCLVMGIYSYNSLGRSEDPSFTIKQMVVSAAWPGATAKEVEEHLTDKIEKQLQTVPNIDRITSYSRPGTAVINVYLQDTVPVKEIKQRWLELRNIVNDGKGDLPDGALGPFFNDRFDDVYGNIYAVTSDSFSYEEMRVVAENIKDKFFQIPDVKKVELVGVQPEKIYIQMSNAKLAQLGIPIDTLASTIQAETAVTPSGMAESDSTNTYLRLTGSPDTLANISNIPIQANDRTFRLGDIAEIKRGYAEPAEPKMYFNGQPAVGIAISMEDGGNNIKLGANLDQAVRQIQQELPLGFELGQVANQPQVVKNAIGEFTDSLLEAILIVLAVSLLSLGRRCGYVISVCIPLVLLGTFIGMYAMNIDLHKVSLGALIISLGMLVDDAIVVVELMEVKMSEGWERTKAASYAFETCAMPLLTGTLITCTGFMPIFFAKSSAAEFASSLFPVISTALLLSWVISATVAPVLGHAWIKPKQLINENDVYNTAFYKKFRSVLSWSMLHQKIVILSTVSIFIGSLLLVPLIKQEFFPASVRPELLVELNLPEGSSIKATDEAALKLTNMLKDNPDVESIGSYVGKSAPRFVLVMDPVQPRNNYAQLVVVAKDIDARKRLEPQIRELVAANLPNVVSYSRSIPLGPPAAYPVMLRVTGPDDNIVKEYAQKVRTVMAQNPAVTMTRFDWMEQNGAAKLTIDNDKLRQMGLSRKEVATALQAEISGYTVAQYLEGDQAIDMVFRLQPVDRSTVTELETLTIPTSAGAVPLSQVARLSYESENGMIWRRNLLPTITVCGGIGEGVTGNDITQQVYDDLAELRQNLPNGVTIEIGGSLEDSAKTLGYLLEPVPVMLLLMMILLMLQLKDIRKLFIILCTAPLGVTGVMLGLIIFNAPLGFMAELGILALTGIIIRNSVVLIDQIDLHLQAGKSPWESVLESAIVRFRPIMLAALTTILGLIPMFTSPFWNSMAVAIACGLSAATLLTLIVLPVIYAAVFKIKPE</sequence>
<protein>
    <submittedName>
        <fullName evidence="3">AcrB/AcrD/AcrF family protein</fullName>
    </submittedName>
    <submittedName>
        <fullName evidence="2">RND transporter HAE1/HME family permease protein</fullName>
    </submittedName>
</protein>
<feature type="transmembrane region" description="Helical" evidence="1">
    <location>
        <begin position="464"/>
        <end position="486"/>
    </location>
</feature>